<dbReference type="AlphaFoldDB" id="A0A9W4IU46"/>
<feature type="domain" description="J" evidence="2">
    <location>
        <begin position="112"/>
        <end position="176"/>
    </location>
</feature>
<accession>A0A9W4IU46</accession>
<dbReference type="SMART" id="SM00271">
    <property type="entry name" value="DnaJ"/>
    <property type="match status" value="1"/>
</dbReference>
<dbReference type="CDD" id="cd06257">
    <property type="entry name" value="DnaJ"/>
    <property type="match status" value="1"/>
</dbReference>
<dbReference type="InterPro" id="IPR036869">
    <property type="entry name" value="J_dom_sf"/>
</dbReference>
<dbReference type="PANTHER" id="PTHR46620">
    <property type="entry name" value="J DOMAIN-CONTAINING PROTEIN SPF31"/>
    <property type="match status" value="1"/>
</dbReference>
<dbReference type="InterPro" id="IPR001623">
    <property type="entry name" value="DnaJ_domain"/>
</dbReference>
<dbReference type="Pfam" id="PF00226">
    <property type="entry name" value="DnaJ"/>
    <property type="match status" value="1"/>
</dbReference>
<evidence type="ECO:0000313" key="4">
    <source>
        <dbReference type="Proteomes" id="UP001152592"/>
    </source>
</evidence>
<dbReference type="OrthoDB" id="342454at2759"/>
<name>A0A9W4IU46_9EURO</name>
<dbReference type="PROSITE" id="PS50076">
    <property type="entry name" value="DNAJ_2"/>
    <property type="match status" value="1"/>
</dbReference>
<feature type="compositionally biased region" description="Basic and acidic residues" evidence="1">
    <location>
        <begin position="228"/>
        <end position="239"/>
    </location>
</feature>
<dbReference type="EMBL" id="CAJVPD010000166">
    <property type="protein sequence ID" value="CAG8360395.1"/>
    <property type="molecule type" value="Genomic_DNA"/>
</dbReference>
<comment type="caution">
    <text evidence="3">The sequence shown here is derived from an EMBL/GenBank/DDBJ whole genome shotgun (WGS) entry which is preliminary data.</text>
</comment>
<proteinExistence type="predicted"/>
<gene>
    <name evidence="3" type="ORF">PSALAMII_LOCUS3594</name>
</gene>
<dbReference type="Gene3D" id="1.10.287.110">
    <property type="entry name" value="DnaJ domain"/>
    <property type="match status" value="1"/>
</dbReference>
<dbReference type="Proteomes" id="UP001152592">
    <property type="component" value="Unassembled WGS sequence"/>
</dbReference>
<evidence type="ECO:0000313" key="3">
    <source>
        <dbReference type="EMBL" id="CAG8360395.1"/>
    </source>
</evidence>
<dbReference type="SUPFAM" id="SSF46565">
    <property type="entry name" value="Chaperone J-domain"/>
    <property type="match status" value="1"/>
</dbReference>
<evidence type="ECO:0000259" key="2">
    <source>
        <dbReference type="PROSITE" id="PS50076"/>
    </source>
</evidence>
<evidence type="ECO:0000256" key="1">
    <source>
        <dbReference type="SAM" id="MobiDB-lite"/>
    </source>
</evidence>
<organism evidence="3 4">
    <name type="scientific">Penicillium salamii</name>
    <dbReference type="NCBI Taxonomy" id="1612424"/>
    <lineage>
        <taxon>Eukaryota</taxon>
        <taxon>Fungi</taxon>
        <taxon>Dikarya</taxon>
        <taxon>Ascomycota</taxon>
        <taxon>Pezizomycotina</taxon>
        <taxon>Eurotiomycetes</taxon>
        <taxon>Eurotiomycetidae</taxon>
        <taxon>Eurotiales</taxon>
        <taxon>Aspergillaceae</taxon>
        <taxon>Penicillium</taxon>
    </lineage>
</organism>
<protein>
    <recommendedName>
        <fullName evidence="2">J domain-containing protein</fullName>
    </recommendedName>
</protein>
<reference evidence="3" key="1">
    <citation type="submission" date="2021-07" db="EMBL/GenBank/DDBJ databases">
        <authorList>
            <person name="Branca A.L. A."/>
        </authorList>
    </citation>
    <scope>NUCLEOTIDE SEQUENCE</scope>
</reference>
<feature type="region of interest" description="Disordered" evidence="1">
    <location>
        <begin position="227"/>
        <end position="259"/>
    </location>
</feature>
<dbReference type="PRINTS" id="PR00625">
    <property type="entry name" value="JDOMAIN"/>
</dbReference>
<sequence>MQFGFCSLYKLRFLRSQMRFNKPIDQYEYLKLFTLKSRRSALIMLTHPQISPRGRRLLLSGLSFGPQGVFLSSLQSTMADEDQDIFDSLEREASDFNKDAEIDRIRKAFTLDAYAVLDLQPGVPEKDIKIQYRKKSLLIHPDKTKNPAAPDAFDRLKKAQTALLDEKQRTYLDECIADARRLLIRELKYTVDSPELKTEEFKVEWRKKTVWVLLEEEARRRRQLKAQMQEEGREQRKEDEEIEARKRKREHDKKWEDTREERIGSWRDFQKERKTGDEKKKKKKMKVLG</sequence>
<dbReference type="PANTHER" id="PTHR46620:SF1">
    <property type="entry name" value="J DOMAIN-CONTAINING PROTEIN SPF31"/>
    <property type="match status" value="1"/>
</dbReference>